<dbReference type="Proteomes" id="UP000477070">
    <property type="component" value="Unassembled WGS sequence"/>
</dbReference>
<dbReference type="RefSeq" id="WP_052062406.1">
    <property type="nucleotide sequence ID" value="NZ_JRMP02000005.1"/>
</dbReference>
<dbReference type="PANTHER" id="PTHR43245:SF13">
    <property type="entry name" value="UDP-D-APIOSE_UDP-D-XYLOSE SYNTHASE 2"/>
    <property type="match status" value="1"/>
</dbReference>
<evidence type="ECO:0000313" key="3">
    <source>
        <dbReference type="EMBL" id="MWV70639.1"/>
    </source>
</evidence>
<dbReference type="SUPFAM" id="SSF51735">
    <property type="entry name" value="NAD(P)-binding Rossmann-fold domains"/>
    <property type="match status" value="1"/>
</dbReference>
<evidence type="ECO:0000256" key="1">
    <source>
        <dbReference type="SAM" id="MobiDB-lite"/>
    </source>
</evidence>
<dbReference type="AlphaFoldDB" id="A0A347VL59"/>
<dbReference type="Gene3D" id="3.40.50.720">
    <property type="entry name" value="NAD(P)-binding Rossmann-like Domain"/>
    <property type="match status" value="1"/>
</dbReference>
<evidence type="ECO:0000313" key="4">
    <source>
        <dbReference type="EMBL" id="TLD94719.1"/>
    </source>
</evidence>
<organism evidence="4 5">
    <name type="scientific">Helicobacter saguini</name>
    <dbReference type="NCBI Taxonomy" id="1548018"/>
    <lineage>
        <taxon>Bacteria</taxon>
        <taxon>Pseudomonadati</taxon>
        <taxon>Campylobacterota</taxon>
        <taxon>Epsilonproteobacteria</taxon>
        <taxon>Campylobacterales</taxon>
        <taxon>Helicobacteraceae</taxon>
        <taxon>Helicobacter</taxon>
    </lineage>
</organism>
<comment type="caution">
    <text evidence="4">The sequence shown here is derived from an EMBL/GenBank/DDBJ whole genome shotgun (WGS) entry which is preliminary data.</text>
</comment>
<protein>
    <submittedName>
        <fullName evidence="4">NAD-dependent epimerase/dehydratase family protein</fullName>
    </submittedName>
</protein>
<evidence type="ECO:0000313" key="6">
    <source>
        <dbReference type="Proteomes" id="UP000477070"/>
    </source>
</evidence>
<proteinExistence type="predicted"/>
<dbReference type="Gene3D" id="3.90.25.10">
    <property type="entry name" value="UDP-galactose 4-epimerase, domain 1"/>
    <property type="match status" value="2"/>
</dbReference>
<dbReference type="EMBL" id="QBIU01000002">
    <property type="protein sequence ID" value="MWV70639.1"/>
    <property type="molecule type" value="Genomic_DNA"/>
</dbReference>
<keyword evidence="5" id="KW-1185">Reference proteome</keyword>
<sequence length="420" mass="47701">MDSKDSNNTTQPKNNTAQQPKYDSLNLNHKSILITGAAGFIGSNLVDYFATYHPNCNILALDSFRDGSTFNNGNPSSLGHFNNLKLYKNVEVIPISIANTNDLRKVFYQYGKIDYIFHNAAISDTTCDNMNLVMNVNLSTFRELIRLAVRHEAHIIYASSAATYGLSEPPNSVGINENPANIYGYSKLCMDRENARAQAELQDSGTGLIGLRYFNVYGRNEFYKGKTASMILQLAIQAFLNKEVKLFEFGEQMRDFVYIEDVIQANLKALELIYLTYGANDDEKHRLEWQKIHKVFNDASMPKEPPLHESILRKIYGADFKNLAKNLMATWLKSGAIYNVGYGEARSFNDIIKILKEHIGGFEVSFIKNNYAFFQNHTLADSKNFLPNYKPAYNLESGIKDYIPTIESIFNDIKEGRKVW</sequence>
<dbReference type="InterPro" id="IPR050177">
    <property type="entry name" value="Lipid_A_modif_metabolic_enz"/>
</dbReference>
<reference evidence="4 5" key="2">
    <citation type="journal article" date="2016" name="Infect. Immun.">
        <title>Helicobacter saguini, a Novel Helicobacter Isolated from Cotton-Top Tamarins with Ulcerative Colitis, Has Proinflammatory Properties and Induces Typhlocolitis and Dysplasia in Gnotobiotic IL-10-/- Mice.</title>
        <authorList>
            <person name="Shen Z."/>
            <person name="Mannion A."/>
            <person name="Whary M.T."/>
            <person name="Muthupalani S."/>
            <person name="Sheh A."/>
            <person name="Feng Y."/>
            <person name="Gong G."/>
            <person name="Vandamme P."/>
            <person name="Holcombe H.R."/>
            <person name="Paster B.J."/>
            <person name="Fox J.G."/>
        </authorList>
    </citation>
    <scope>NUCLEOTIDE SEQUENCE [LARGE SCALE GENOMIC DNA]</scope>
    <source>
        <strain evidence="4 5">MIT 97-6194</strain>
    </source>
</reference>
<dbReference type="Pfam" id="PF01370">
    <property type="entry name" value="Epimerase"/>
    <property type="match status" value="1"/>
</dbReference>
<dbReference type="PANTHER" id="PTHR43245">
    <property type="entry name" value="BIFUNCTIONAL POLYMYXIN RESISTANCE PROTEIN ARNA"/>
    <property type="match status" value="1"/>
</dbReference>
<name>A0A347VL59_9HELI</name>
<dbReference type="InterPro" id="IPR036291">
    <property type="entry name" value="NAD(P)-bd_dom_sf"/>
</dbReference>
<dbReference type="EMBL" id="JRMP02000005">
    <property type="protein sequence ID" value="TLD94719.1"/>
    <property type="molecule type" value="Genomic_DNA"/>
</dbReference>
<feature type="domain" description="NAD-dependent epimerase/dehydratase" evidence="2">
    <location>
        <begin position="32"/>
        <end position="271"/>
    </location>
</feature>
<gene>
    <name evidence="3" type="ORF">DCO61_11765</name>
    <name evidence="4" type="ORF">LS64_004145</name>
</gene>
<dbReference type="OrthoDB" id="9803010at2"/>
<reference evidence="4" key="3">
    <citation type="submission" date="2018-04" db="EMBL/GenBank/DDBJ databases">
        <authorList>
            <person name="Sheh A."/>
            <person name="Shen Z."/>
            <person name="Mannion A.J."/>
            <person name="Fox J.G."/>
        </authorList>
    </citation>
    <scope>NUCLEOTIDE SEQUENCE</scope>
    <source>
        <strain evidence="4">MIT 97-6194</strain>
    </source>
</reference>
<reference evidence="4 5" key="1">
    <citation type="journal article" date="2014" name="Genome Announc.">
        <title>Draft genome sequences of eight enterohepatic helicobacter species isolated from both laboratory and wild rodents.</title>
        <authorList>
            <person name="Sheh A."/>
            <person name="Shen Z."/>
            <person name="Fox J.G."/>
        </authorList>
    </citation>
    <scope>NUCLEOTIDE SEQUENCE [LARGE SCALE GENOMIC DNA]</scope>
    <source>
        <strain evidence="4 5">MIT 97-6194</strain>
    </source>
</reference>
<dbReference type="STRING" id="1548018.LS64_04415"/>
<reference evidence="3 6" key="4">
    <citation type="submission" date="2019-12" db="EMBL/GenBank/DDBJ databases">
        <title>Multi-Generational Helicobacter saguini Isolates.</title>
        <authorList>
            <person name="Mannion A."/>
            <person name="Shen Z."/>
            <person name="Fox J.G."/>
        </authorList>
    </citation>
    <scope>NUCLEOTIDE SEQUENCE [LARGE SCALE GENOMIC DNA]</scope>
    <source>
        <strain evidence="3">16-048</strain>
        <strain evidence="6">16-048 (F4)</strain>
    </source>
</reference>
<dbReference type="InterPro" id="IPR001509">
    <property type="entry name" value="Epimerase_deHydtase"/>
</dbReference>
<accession>A0A347VL59</accession>
<evidence type="ECO:0000259" key="2">
    <source>
        <dbReference type="Pfam" id="PF01370"/>
    </source>
</evidence>
<evidence type="ECO:0000313" key="5">
    <source>
        <dbReference type="Proteomes" id="UP000029714"/>
    </source>
</evidence>
<feature type="region of interest" description="Disordered" evidence="1">
    <location>
        <begin position="1"/>
        <end position="21"/>
    </location>
</feature>
<dbReference type="Proteomes" id="UP000029714">
    <property type="component" value="Unassembled WGS sequence"/>
</dbReference>